<dbReference type="AlphaFoldDB" id="A0A6C0IBK2"/>
<feature type="domain" description="Orn/DAP/Arg decarboxylase 2 C-terminal" evidence="5">
    <location>
        <begin position="190"/>
        <end position="283"/>
    </location>
</feature>
<dbReference type="Pfam" id="PF00278">
    <property type="entry name" value="Orn_DAP_Arg_deC"/>
    <property type="match status" value="1"/>
</dbReference>
<dbReference type="PRINTS" id="PR01179">
    <property type="entry name" value="ODADCRBXLASE"/>
</dbReference>
<keyword evidence="4" id="KW-0456">Lyase</keyword>
<evidence type="ECO:0008006" key="8">
    <source>
        <dbReference type="Google" id="ProtNLM"/>
    </source>
</evidence>
<dbReference type="GO" id="GO:0004586">
    <property type="term" value="F:ornithine decarboxylase activity"/>
    <property type="evidence" value="ECO:0007669"/>
    <property type="project" value="TreeGrafter"/>
</dbReference>
<evidence type="ECO:0000256" key="2">
    <source>
        <dbReference type="ARBA" id="ARBA00008872"/>
    </source>
</evidence>
<dbReference type="InterPro" id="IPR022643">
    <property type="entry name" value="De-COase2_C"/>
</dbReference>
<dbReference type="Pfam" id="PF02784">
    <property type="entry name" value="Orn_Arg_deC_N"/>
    <property type="match status" value="1"/>
</dbReference>
<protein>
    <recommendedName>
        <fullName evidence="8">Ornithine decarboxylase</fullName>
    </recommendedName>
</protein>
<dbReference type="PRINTS" id="PR01182">
    <property type="entry name" value="ORNDCRBXLASE"/>
</dbReference>
<evidence type="ECO:0000256" key="1">
    <source>
        <dbReference type="ARBA" id="ARBA00001933"/>
    </source>
</evidence>
<dbReference type="InterPro" id="IPR009006">
    <property type="entry name" value="Ala_racemase/Decarboxylase_C"/>
</dbReference>
<accession>A0A6C0IBK2</accession>
<dbReference type="InterPro" id="IPR029066">
    <property type="entry name" value="PLP-binding_barrel"/>
</dbReference>
<dbReference type="SUPFAM" id="SSF51419">
    <property type="entry name" value="PLP-binding barrel"/>
    <property type="match status" value="1"/>
</dbReference>
<organism evidence="7">
    <name type="scientific">viral metagenome</name>
    <dbReference type="NCBI Taxonomy" id="1070528"/>
    <lineage>
        <taxon>unclassified sequences</taxon>
        <taxon>metagenomes</taxon>
        <taxon>organismal metagenomes</taxon>
    </lineage>
</organism>
<feature type="domain" description="Orn/DAP/Arg decarboxylase 2 N-terminal" evidence="6">
    <location>
        <begin position="11"/>
        <end position="186"/>
    </location>
</feature>
<evidence type="ECO:0000259" key="6">
    <source>
        <dbReference type="Pfam" id="PF02784"/>
    </source>
</evidence>
<dbReference type="EMBL" id="MN740152">
    <property type="protein sequence ID" value="QHT90109.1"/>
    <property type="molecule type" value="Genomic_DNA"/>
</dbReference>
<dbReference type="InterPro" id="IPR022644">
    <property type="entry name" value="De-COase2_N"/>
</dbReference>
<sequence>MDMCRFATMDNSHNIVFANPCKTSNDIEIARDHTVPWTTVDCVEELEKMKSRAYTPELLIRVAVDDKGSDLPFSNKFGVDSTESVLGLYSAALGLGFSVRGFSFHVGSGCHDMGQYTRAIKLVDHYWSLLKGRGAKDLRTIDIGGGFRSSEHFFAAAAKGIRSGLEALDSSKGCEVIAEPGRFFAAPSHDLFVKVVGKKPGLGGVGWRYTIDESVYGQFSCIPFDGQKPPFARIVMEGEEKKSRKKTKAIIFGRTCDSMDVISYGSEIEELEIGDWLYFPWMGAYTTVTSSEFNGFPKPPVIYSTNKHIPDHANWINTCSPILNWVKGAEYALETKCKI</sequence>
<dbReference type="SUPFAM" id="SSF50621">
    <property type="entry name" value="Alanine racemase C-terminal domain-like"/>
    <property type="match status" value="1"/>
</dbReference>
<dbReference type="PANTHER" id="PTHR11482">
    <property type="entry name" value="ARGININE/DIAMINOPIMELATE/ORNITHINE DECARBOXYLASE"/>
    <property type="match status" value="1"/>
</dbReference>
<comment type="similarity">
    <text evidence="2">Belongs to the Orn/Lys/Arg decarboxylase class-II family.</text>
</comment>
<dbReference type="GO" id="GO:0005737">
    <property type="term" value="C:cytoplasm"/>
    <property type="evidence" value="ECO:0007669"/>
    <property type="project" value="TreeGrafter"/>
</dbReference>
<comment type="cofactor">
    <cofactor evidence="1">
        <name>pyridoxal 5'-phosphate</name>
        <dbReference type="ChEBI" id="CHEBI:597326"/>
    </cofactor>
</comment>
<name>A0A6C0IBK2_9ZZZZ</name>
<dbReference type="Gene3D" id="3.20.20.10">
    <property type="entry name" value="Alanine racemase"/>
    <property type="match status" value="1"/>
</dbReference>
<evidence type="ECO:0000256" key="3">
    <source>
        <dbReference type="ARBA" id="ARBA00022898"/>
    </source>
</evidence>
<dbReference type="Gene3D" id="2.40.37.10">
    <property type="entry name" value="Lyase, Ornithine Decarboxylase, Chain A, domain 1"/>
    <property type="match status" value="1"/>
</dbReference>
<dbReference type="InterPro" id="IPR000183">
    <property type="entry name" value="Orn/DAP/Arg_de-COase"/>
</dbReference>
<evidence type="ECO:0000259" key="5">
    <source>
        <dbReference type="Pfam" id="PF00278"/>
    </source>
</evidence>
<evidence type="ECO:0000256" key="4">
    <source>
        <dbReference type="ARBA" id="ARBA00023239"/>
    </source>
</evidence>
<dbReference type="PANTHER" id="PTHR11482:SF6">
    <property type="entry name" value="ORNITHINE DECARBOXYLASE 1-RELATED"/>
    <property type="match status" value="1"/>
</dbReference>
<dbReference type="GO" id="GO:0033387">
    <property type="term" value="P:putrescine biosynthetic process from arginine, via ornithine"/>
    <property type="evidence" value="ECO:0007669"/>
    <property type="project" value="TreeGrafter"/>
</dbReference>
<reference evidence="7" key="1">
    <citation type="journal article" date="2020" name="Nature">
        <title>Giant virus diversity and host interactions through global metagenomics.</title>
        <authorList>
            <person name="Schulz F."/>
            <person name="Roux S."/>
            <person name="Paez-Espino D."/>
            <person name="Jungbluth S."/>
            <person name="Walsh D.A."/>
            <person name="Denef V.J."/>
            <person name="McMahon K.D."/>
            <person name="Konstantinidis K.T."/>
            <person name="Eloe-Fadrosh E.A."/>
            <person name="Kyrpides N.C."/>
            <person name="Woyke T."/>
        </authorList>
    </citation>
    <scope>NUCLEOTIDE SEQUENCE</scope>
    <source>
        <strain evidence="7">GVMAG-M-3300023184-62</strain>
    </source>
</reference>
<evidence type="ECO:0000313" key="7">
    <source>
        <dbReference type="EMBL" id="QHT90109.1"/>
    </source>
</evidence>
<keyword evidence="3" id="KW-0663">Pyridoxal phosphate</keyword>
<proteinExistence type="inferred from homology"/>
<dbReference type="InterPro" id="IPR002433">
    <property type="entry name" value="Orn_de-COase"/>
</dbReference>